<dbReference type="SMART" id="SM00240">
    <property type="entry name" value="FHA"/>
    <property type="match status" value="1"/>
</dbReference>
<dbReference type="SUPFAM" id="SSF49879">
    <property type="entry name" value="SMAD/FHA domain"/>
    <property type="match status" value="1"/>
</dbReference>
<protein>
    <submittedName>
        <fullName evidence="2">FHA domain-containing protein</fullName>
    </submittedName>
</protein>
<name>A0ABY5ANF0_9CYAN</name>
<reference evidence="2" key="1">
    <citation type="submission" date="2022-06" db="EMBL/GenBank/DDBJ databases">
        <title>Genome sequence of Phormidium yuhuli AB48 isolated from an industrial photobioreactor environment.</title>
        <authorList>
            <person name="Qiu Y."/>
            <person name="Noonan A.J.C."/>
            <person name="Dofher K."/>
            <person name="Koch M."/>
            <person name="Kieft B."/>
            <person name="Lin X."/>
            <person name="Ziels R.M."/>
            <person name="Hallam S.J."/>
        </authorList>
    </citation>
    <scope>NUCLEOTIDE SEQUENCE</scope>
    <source>
        <strain evidence="2">AB48</strain>
    </source>
</reference>
<evidence type="ECO:0000313" key="3">
    <source>
        <dbReference type="Proteomes" id="UP001056708"/>
    </source>
</evidence>
<sequence>MITIFLIHPTQAEPIRSWTFKQDSVVRVGRSKENDVVIHGSLVSRRHLELWNHQGHWQLINFGANGTFVEGKPVHQSPVDDGMIIRLGSTGPRLQLRLDFQPEHQTAKDYLTAHPVDP</sequence>
<dbReference type="CDD" id="cd00060">
    <property type="entry name" value="FHA"/>
    <property type="match status" value="1"/>
</dbReference>
<dbReference type="InterPro" id="IPR000253">
    <property type="entry name" value="FHA_dom"/>
</dbReference>
<organism evidence="2 3">
    <name type="scientific">Phormidium yuhuli AB48</name>
    <dbReference type="NCBI Taxonomy" id="2940671"/>
    <lineage>
        <taxon>Bacteria</taxon>
        <taxon>Bacillati</taxon>
        <taxon>Cyanobacteriota</taxon>
        <taxon>Cyanophyceae</taxon>
        <taxon>Oscillatoriophycideae</taxon>
        <taxon>Oscillatoriales</taxon>
        <taxon>Oscillatoriaceae</taxon>
        <taxon>Phormidium</taxon>
        <taxon>Phormidium yuhuli</taxon>
    </lineage>
</organism>
<dbReference type="RefSeq" id="WP_252662494.1">
    <property type="nucleotide sequence ID" value="NZ_CP098611.1"/>
</dbReference>
<dbReference type="InterPro" id="IPR008984">
    <property type="entry name" value="SMAD_FHA_dom_sf"/>
</dbReference>
<evidence type="ECO:0000259" key="1">
    <source>
        <dbReference type="PROSITE" id="PS50006"/>
    </source>
</evidence>
<feature type="domain" description="FHA" evidence="1">
    <location>
        <begin position="26"/>
        <end position="74"/>
    </location>
</feature>
<dbReference type="PROSITE" id="PS50006">
    <property type="entry name" value="FHA_DOMAIN"/>
    <property type="match status" value="1"/>
</dbReference>
<dbReference type="Proteomes" id="UP001056708">
    <property type="component" value="Chromosome"/>
</dbReference>
<dbReference type="EMBL" id="CP098611">
    <property type="protein sequence ID" value="USR90466.1"/>
    <property type="molecule type" value="Genomic_DNA"/>
</dbReference>
<evidence type="ECO:0000313" key="2">
    <source>
        <dbReference type="EMBL" id="USR90466.1"/>
    </source>
</evidence>
<dbReference type="Pfam" id="PF00498">
    <property type="entry name" value="FHA"/>
    <property type="match status" value="1"/>
</dbReference>
<accession>A0ABY5ANF0</accession>
<proteinExistence type="predicted"/>
<dbReference type="Gene3D" id="2.60.200.20">
    <property type="match status" value="1"/>
</dbReference>
<keyword evidence="3" id="KW-1185">Reference proteome</keyword>
<gene>
    <name evidence="2" type="ORF">NEA10_16750</name>
</gene>